<evidence type="ECO:0000313" key="2">
    <source>
        <dbReference type="EMBL" id="QNG47514.1"/>
    </source>
</evidence>
<dbReference type="Pfam" id="PF20084">
    <property type="entry name" value="TrbK"/>
    <property type="match status" value="1"/>
</dbReference>
<name>A0A9X7YEG9_SPHYA</name>
<proteinExistence type="predicted"/>
<evidence type="ECO:0000313" key="3">
    <source>
        <dbReference type="Proteomes" id="UP000515377"/>
    </source>
</evidence>
<accession>A0A9X7YEG9</accession>
<dbReference type="AlphaFoldDB" id="A0A9X7YEG9"/>
<keyword evidence="1" id="KW-1133">Transmembrane helix</keyword>
<gene>
    <name evidence="2" type="primary">trbK-alt</name>
    <name evidence="2" type="ORF">H3V42_07905</name>
</gene>
<dbReference type="EMBL" id="CP060122">
    <property type="protein sequence ID" value="QNG47514.1"/>
    <property type="molecule type" value="Genomic_DNA"/>
</dbReference>
<evidence type="ECO:0000256" key="1">
    <source>
        <dbReference type="SAM" id="Phobius"/>
    </source>
</evidence>
<feature type="transmembrane region" description="Helical" evidence="1">
    <location>
        <begin position="6"/>
        <end position="24"/>
    </location>
</feature>
<protein>
    <submittedName>
        <fullName evidence="2">Entry exclusion protein TrbK-alt</fullName>
    </submittedName>
</protein>
<reference evidence="2 3" key="1">
    <citation type="submission" date="2020-07" db="EMBL/GenBank/DDBJ databases">
        <title>Whole genome sequence of Sphingobium yanoikuyae A3.</title>
        <authorList>
            <person name="Han S.-S."/>
        </authorList>
    </citation>
    <scope>NUCLEOTIDE SEQUENCE [LARGE SCALE GENOMIC DNA]</scope>
    <source>
        <strain evidence="2 3">A3</strain>
    </source>
</reference>
<keyword evidence="1" id="KW-0812">Transmembrane</keyword>
<dbReference type="InterPro" id="IPR027587">
    <property type="entry name" value="TrbK"/>
</dbReference>
<sequence>MDGKMLARLGAVVFVALAITATVIDMTRKEAAPVDTSVPSAAPAGADPLRGELTRCQLLGEDGARDAACLRVWAENRRRFLAPTKTEAR</sequence>
<keyword evidence="1" id="KW-0472">Membrane</keyword>
<dbReference type="Proteomes" id="UP000515377">
    <property type="component" value="Chromosome"/>
</dbReference>
<dbReference type="NCBIfam" id="TIGR04360">
    <property type="entry name" value="other_trbK"/>
    <property type="match status" value="1"/>
</dbReference>
<organism evidence="2 3">
    <name type="scientific">Sphingobium yanoikuyae</name>
    <name type="common">Sphingomonas yanoikuyae</name>
    <dbReference type="NCBI Taxonomy" id="13690"/>
    <lineage>
        <taxon>Bacteria</taxon>
        <taxon>Pseudomonadati</taxon>
        <taxon>Pseudomonadota</taxon>
        <taxon>Alphaproteobacteria</taxon>
        <taxon>Sphingomonadales</taxon>
        <taxon>Sphingomonadaceae</taxon>
        <taxon>Sphingobium</taxon>
    </lineage>
</organism>